<gene>
    <name evidence="1" type="ORF">ACFOW9_10115</name>
</gene>
<accession>A0ABV8R1E7</accession>
<keyword evidence="2" id="KW-1185">Reference proteome</keyword>
<proteinExistence type="predicted"/>
<protein>
    <submittedName>
        <fullName evidence="1">DUF4192 family protein</fullName>
    </submittedName>
</protein>
<comment type="caution">
    <text evidence="1">The sequence shown here is derived from an EMBL/GenBank/DDBJ whole genome shotgun (WGS) entry which is preliminary data.</text>
</comment>
<evidence type="ECO:0000313" key="1">
    <source>
        <dbReference type="EMBL" id="MFC4265953.1"/>
    </source>
</evidence>
<dbReference type="Proteomes" id="UP001595773">
    <property type="component" value="Unassembled WGS sequence"/>
</dbReference>
<dbReference type="RefSeq" id="WP_376991720.1">
    <property type="nucleotide sequence ID" value="NZ_BAABLL010000006.1"/>
</dbReference>
<reference evidence="2" key="1">
    <citation type="journal article" date="2019" name="Int. J. Syst. Evol. Microbiol.">
        <title>The Global Catalogue of Microorganisms (GCM) 10K type strain sequencing project: providing services to taxonomists for standard genome sequencing and annotation.</title>
        <authorList>
            <consortium name="The Broad Institute Genomics Platform"/>
            <consortium name="The Broad Institute Genome Sequencing Center for Infectious Disease"/>
            <person name="Wu L."/>
            <person name="Ma J."/>
        </authorList>
    </citation>
    <scope>NUCLEOTIDE SEQUENCE [LARGE SCALE GENOMIC DNA]</scope>
    <source>
        <strain evidence="2">CGMCC 1.10698</strain>
    </source>
</reference>
<evidence type="ECO:0000313" key="2">
    <source>
        <dbReference type="Proteomes" id="UP001595773"/>
    </source>
</evidence>
<sequence>MTGSKRAPVLCMLGWIQWCRGRGSWAGVYFQQSQECQPGYRLAFLLEKLLDAGCIAAWAKNQTTAWPGYRQGASTS</sequence>
<name>A0ABV8R1E7_9MICC</name>
<organism evidence="1 2">
    <name type="scientific">Arthrobacter cryoconiti</name>
    <dbReference type="NCBI Taxonomy" id="748907"/>
    <lineage>
        <taxon>Bacteria</taxon>
        <taxon>Bacillati</taxon>
        <taxon>Actinomycetota</taxon>
        <taxon>Actinomycetes</taxon>
        <taxon>Micrococcales</taxon>
        <taxon>Micrococcaceae</taxon>
        <taxon>Arthrobacter</taxon>
    </lineage>
</organism>
<dbReference type="InterPro" id="IPR025447">
    <property type="entry name" value="DUF4192"/>
</dbReference>
<dbReference type="EMBL" id="JBHSCQ010000016">
    <property type="protein sequence ID" value="MFC4265953.1"/>
    <property type="molecule type" value="Genomic_DNA"/>
</dbReference>
<dbReference type="Pfam" id="PF13830">
    <property type="entry name" value="DUF4192"/>
    <property type="match status" value="1"/>
</dbReference>